<dbReference type="RefSeq" id="WP_074757844.1">
    <property type="nucleotide sequence ID" value="NZ_FNCO01000019.1"/>
</dbReference>
<sequence>MEQMDSTIKAAGFTLMIVIIVVLVWRYRDPWHEEFESKFKRALASLNISDHELIIDRVISPRGGHVAEVYRILRDPDDRYFLFMQTGDSPGILKPLTKERALLAAKLSGFGQAAHIEPISPNEGSWTSGSESERASWGNVEGEPETTQDAPPVPTGMRSTLHTVLVKLCLYLVIWPNIILTSIFTIVGMLAPPVLMFVLIGWWGLGIIGDPPQVCREVAPAWSSCVVGITDGKPLRRWYWLWWRRRQADGSLDLLVAGLVYTGLWLLGVAQL</sequence>
<dbReference type="AlphaFoldDB" id="A0A1G8PUT6"/>
<evidence type="ECO:0000256" key="1">
    <source>
        <dbReference type="SAM" id="MobiDB-lite"/>
    </source>
</evidence>
<feature type="transmembrane region" description="Helical" evidence="2">
    <location>
        <begin position="252"/>
        <end position="270"/>
    </location>
</feature>
<keyword evidence="2" id="KW-0812">Transmembrane</keyword>
<dbReference type="OrthoDB" id="6981176at2"/>
<gene>
    <name evidence="3" type="ORF">SAMN05216605_119121</name>
</gene>
<dbReference type="Proteomes" id="UP000182894">
    <property type="component" value="Unassembled WGS sequence"/>
</dbReference>
<name>A0A1G8PUT6_9PSED</name>
<accession>A0A1G8PUT6</accession>
<keyword evidence="4" id="KW-1185">Reference proteome</keyword>
<organism evidence="3 4">
    <name type="scientific">Pseudomonas abietaniphila</name>
    <dbReference type="NCBI Taxonomy" id="89065"/>
    <lineage>
        <taxon>Bacteria</taxon>
        <taxon>Pseudomonadati</taxon>
        <taxon>Pseudomonadota</taxon>
        <taxon>Gammaproteobacteria</taxon>
        <taxon>Pseudomonadales</taxon>
        <taxon>Pseudomonadaceae</taxon>
        <taxon>Pseudomonas</taxon>
    </lineage>
</organism>
<proteinExistence type="predicted"/>
<keyword evidence="2" id="KW-1133">Transmembrane helix</keyword>
<reference evidence="4" key="1">
    <citation type="submission" date="2016-10" db="EMBL/GenBank/DDBJ databases">
        <authorList>
            <person name="Varghese N."/>
            <person name="Submissions S."/>
        </authorList>
    </citation>
    <scope>NUCLEOTIDE SEQUENCE [LARGE SCALE GENOMIC DNA]</scope>
    <source>
        <strain evidence="4">ATCC 700689</strain>
    </source>
</reference>
<evidence type="ECO:0000313" key="3">
    <source>
        <dbReference type="EMBL" id="SDI96319.1"/>
    </source>
</evidence>
<feature type="transmembrane region" description="Helical" evidence="2">
    <location>
        <begin position="164"/>
        <end position="184"/>
    </location>
</feature>
<evidence type="ECO:0000313" key="4">
    <source>
        <dbReference type="Proteomes" id="UP000182894"/>
    </source>
</evidence>
<feature type="region of interest" description="Disordered" evidence="1">
    <location>
        <begin position="119"/>
        <end position="154"/>
    </location>
</feature>
<feature type="transmembrane region" description="Helical" evidence="2">
    <location>
        <begin position="190"/>
        <end position="208"/>
    </location>
</feature>
<keyword evidence="2" id="KW-0472">Membrane</keyword>
<feature type="transmembrane region" description="Helical" evidence="2">
    <location>
        <begin position="6"/>
        <end position="25"/>
    </location>
</feature>
<dbReference type="EMBL" id="FNCO01000019">
    <property type="protein sequence ID" value="SDI96319.1"/>
    <property type="molecule type" value="Genomic_DNA"/>
</dbReference>
<protein>
    <submittedName>
        <fullName evidence="3">Uncharacterized protein</fullName>
    </submittedName>
</protein>
<evidence type="ECO:0000256" key="2">
    <source>
        <dbReference type="SAM" id="Phobius"/>
    </source>
</evidence>